<feature type="coiled-coil region" evidence="1">
    <location>
        <begin position="136"/>
        <end position="163"/>
    </location>
</feature>
<name>A0A845A916_9SPHN</name>
<feature type="region of interest" description="Disordered" evidence="2">
    <location>
        <begin position="1"/>
        <end position="66"/>
    </location>
</feature>
<feature type="coiled-coil region" evidence="1">
    <location>
        <begin position="325"/>
        <end position="403"/>
    </location>
</feature>
<keyword evidence="3" id="KW-1133">Transmembrane helix</keyword>
<feature type="transmembrane region" description="Helical" evidence="3">
    <location>
        <begin position="77"/>
        <end position="95"/>
    </location>
</feature>
<reference evidence="4 5" key="1">
    <citation type="submission" date="2019-12" db="EMBL/GenBank/DDBJ databases">
        <title>Genomic-based taxomic classification of the family Erythrobacteraceae.</title>
        <authorList>
            <person name="Xu L."/>
        </authorList>
    </citation>
    <scope>NUCLEOTIDE SEQUENCE [LARGE SCALE GENOMIC DNA]</scope>
    <source>
        <strain evidence="4 5">DSM 18604</strain>
    </source>
</reference>
<dbReference type="OrthoDB" id="9777715at2"/>
<evidence type="ECO:0000313" key="5">
    <source>
        <dbReference type="Proteomes" id="UP000460561"/>
    </source>
</evidence>
<keyword evidence="5" id="KW-1185">Reference proteome</keyword>
<feature type="compositionally biased region" description="Polar residues" evidence="2">
    <location>
        <begin position="1"/>
        <end position="29"/>
    </location>
</feature>
<sequence>MVSSKTLISIGSQQPDLAQPSQDESSRLNSPGIENPAYGPENEHSELQGEWVEDSSVGPEDLQGDARRSAREWPAKVAAIFVVTAWTAFFIYAHHQNMFAGASAEIWSGWIASWSVPVLLVVALWLLAMRNSRREAMRFRDIARNLSQESANLENRLSTINRELSLARDFIAAQSRDLDALGRLATDRISGHADRLQELIRDNGNQVDSIGQVSHRALDNMEKLRGDLPVIANSARDVANQIGQVGNTAQSQLGELINGFERLNAFGDATQKQVGSLREQVNTTLAGFEAQANQLEVQTRARFAALHEKSKDFRSELDVREIEALATIRRRAASLAEELAAKRAELANHEEEALAALRERGTALNEEGARIARDIRNGQDEALARWKEECAAISDRMQEAFRQISETDRRAVESAQKRLLSLNQQTADFDTRLSERLDRFDVEASKRAALAQQHEAEALAALDARLATFDAQLIARQEEQVDHVSRLVERGNALSDHVATLSLRMQEIVDQGDETGTLLADTLATMRDRLSDSRETLQSTGVMVQTITNDSIRLLEIIRSSAEHSRNDLPESVTAAETQLTQFEERVESLSAGLGDAGRKGAEISSQVEKARLEGMAALQQLDALHERLAEKGSAHATRISELRDALAAANNESTQLAERAQTELQQAITAMQDAARQALAHLEGENASAIRSIAEKIAQDSGDSITEVLRERSEKAIRELEDLARNASEKSREAAEHLADELNRVNELAGNLESRVAYAREQAEEQLDNDFARRMALIIEALNSSAIDIGKAFTNDVTDTAWASYLRGDRGIFTRRAVRLLDNPETRQITEIYEDDLHFRETVNRYIHDFEAMLRNVLSTRDGNSLGVTLLSSDMGRLYVALAQAIDRLRN</sequence>
<feature type="coiled-coil region" evidence="1">
    <location>
        <begin position="640"/>
        <end position="678"/>
    </location>
</feature>
<accession>A0A845A916</accession>
<dbReference type="EMBL" id="WTYQ01000001">
    <property type="protein sequence ID" value="MXP25295.1"/>
    <property type="molecule type" value="Genomic_DNA"/>
</dbReference>
<keyword evidence="3" id="KW-0812">Transmembrane</keyword>
<proteinExistence type="predicted"/>
<evidence type="ECO:0000313" key="4">
    <source>
        <dbReference type="EMBL" id="MXP25295.1"/>
    </source>
</evidence>
<evidence type="ECO:0000256" key="3">
    <source>
        <dbReference type="SAM" id="Phobius"/>
    </source>
</evidence>
<keyword evidence="1" id="KW-0175">Coiled coil</keyword>
<evidence type="ECO:0000256" key="1">
    <source>
        <dbReference type="SAM" id="Coils"/>
    </source>
</evidence>
<comment type="caution">
    <text evidence="4">The sequence shown here is derived from an EMBL/GenBank/DDBJ whole genome shotgun (WGS) entry which is preliminary data.</text>
</comment>
<evidence type="ECO:0000256" key="2">
    <source>
        <dbReference type="SAM" id="MobiDB-lite"/>
    </source>
</evidence>
<organism evidence="4 5">
    <name type="scientific">Altericroceibacterium indicum</name>
    <dbReference type="NCBI Taxonomy" id="374177"/>
    <lineage>
        <taxon>Bacteria</taxon>
        <taxon>Pseudomonadati</taxon>
        <taxon>Pseudomonadota</taxon>
        <taxon>Alphaproteobacteria</taxon>
        <taxon>Sphingomonadales</taxon>
        <taxon>Erythrobacteraceae</taxon>
        <taxon>Altericroceibacterium</taxon>
    </lineage>
</organism>
<feature type="coiled-coil region" evidence="1">
    <location>
        <begin position="707"/>
        <end position="756"/>
    </location>
</feature>
<dbReference type="AlphaFoldDB" id="A0A845A916"/>
<gene>
    <name evidence="4" type="ORF">GRI39_04450</name>
</gene>
<protein>
    <submittedName>
        <fullName evidence="4">ATPase</fullName>
    </submittedName>
</protein>
<dbReference type="RefSeq" id="WP_160738435.1">
    <property type="nucleotide sequence ID" value="NZ_WTYQ01000001.1"/>
</dbReference>
<keyword evidence="3" id="KW-0472">Membrane</keyword>
<feature type="transmembrane region" description="Helical" evidence="3">
    <location>
        <begin position="107"/>
        <end position="128"/>
    </location>
</feature>
<dbReference type="Proteomes" id="UP000460561">
    <property type="component" value="Unassembled WGS sequence"/>
</dbReference>